<evidence type="ECO:0000313" key="2">
    <source>
        <dbReference type="EMBL" id="SPW24225.1"/>
    </source>
</evidence>
<dbReference type="InterPro" id="IPR002347">
    <property type="entry name" value="SDR_fam"/>
</dbReference>
<gene>
    <name evidence="2" type="primary">ycdF_1</name>
    <name evidence="2" type="ORF">NCTC10254_00595</name>
</gene>
<dbReference type="Proteomes" id="UP000249886">
    <property type="component" value="Unassembled WGS sequence"/>
</dbReference>
<sequence>MAQQRSEVVVLIGTGSIGQAIARRISAGKILILADSNLDNAELSARSLLQTGFTAVPTTVDVTSRESVQTLCDFAISQGHLTHLIHTASAAPTHTTATDILTVELYGTALILEKFGDVITAGGAGIIVSSHAGHRLPALYAAEDRQLAITPTEKLLNLPMLRYITDPVHAMQIAKRGNTLRVQAAAMTWGARGARINVISPGIIMTPMAREEFSGPAGGNYREMIEKSPAGRAGTPEEIGQLGAYLLSQDANFITGADFLIDGGVTSAWFYGGLQRKHT</sequence>
<dbReference type="Pfam" id="PF13561">
    <property type="entry name" value="adh_short_C2"/>
    <property type="match status" value="2"/>
</dbReference>
<dbReference type="InterPro" id="IPR036291">
    <property type="entry name" value="NAD(P)-bd_dom_sf"/>
</dbReference>
<organism evidence="2 3">
    <name type="scientific">Corynebacterium matruchotii</name>
    <dbReference type="NCBI Taxonomy" id="43768"/>
    <lineage>
        <taxon>Bacteria</taxon>
        <taxon>Bacillati</taxon>
        <taxon>Actinomycetota</taxon>
        <taxon>Actinomycetes</taxon>
        <taxon>Mycobacteriales</taxon>
        <taxon>Corynebacteriaceae</taxon>
        <taxon>Corynebacterium</taxon>
    </lineage>
</organism>
<evidence type="ECO:0000256" key="1">
    <source>
        <dbReference type="ARBA" id="ARBA00006484"/>
    </source>
</evidence>
<dbReference type="EMBL" id="UARK01000001">
    <property type="protein sequence ID" value="SPW24225.1"/>
    <property type="molecule type" value="Genomic_DNA"/>
</dbReference>
<keyword evidence="2" id="KW-0560">Oxidoreductase</keyword>
<proteinExistence type="inferred from homology"/>
<name>A0A448TH39_9CORY</name>
<dbReference type="GeneID" id="84572981"/>
<dbReference type="GO" id="GO:0047936">
    <property type="term" value="F:glucose 1-dehydrogenase [NAD(P)+] activity"/>
    <property type="evidence" value="ECO:0007669"/>
    <property type="project" value="UniProtKB-EC"/>
</dbReference>
<dbReference type="AlphaFoldDB" id="A0A448TH39"/>
<dbReference type="NCBIfam" id="NF005395">
    <property type="entry name" value="PRK06940.1"/>
    <property type="match status" value="1"/>
</dbReference>
<accession>A0A448TH39</accession>
<dbReference type="SUPFAM" id="SSF51735">
    <property type="entry name" value="NAD(P)-binding Rossmann-fold domains"/>
    <property type="match status" value="1"/>
</dbReference>
<dbReference type="PANTHER" id="PTHR42760">
    <property type="entry name" value="SHORT-CHAIN DEHYDROGENASES/REDUCTASES FAMILY MEMBER"/>
    <property type="match status" value="1"/>
</dbReference>
<dbReference type="Gene3D" id="3.40.50.720">
    <property type="entry name" value="NAD(P)-binding Rossmann-like Domain"/>
    <property type="match status" value="1"/>
</dbReference>
<evidence type="ECO:0000313" key="3">
    <source>
        <dbReference type="Proteomes" id="UP000249886"/>
    </source>
</evidence>
<comment type="caution">
    <text evidence="2">The sequence shown here is derived from an EMBL/GenBank/DDBJ whole genome shotgun (WGS) entry which is preliminary data.</text>
</comment>
<protein>
    <submittedName>
        <fullName evidence="2">Short chain dehydrogenase</fullName>
        <ecNumber evidence="2">1.1.1.47</ecNumber>
    </submittedName>
</protein>
<dbReference type="CDD" id="cd05233">
    <property type="entry name" value="SDR_c"/>
    <property type="match status" value="1"/>
</dbReference>
<dbReference type="RefSeq" id="WP_005523973.1">
    <property type="nucleotide sequence ID" value="NZ_CAJPQJ010000006.1"/>
</dbReference>
<reference evidence="2 3" key="1">
    <citation type="submission" date="2018-06" db="EMBL/GenBank/DDBJ databases">
        <authorList>
            <consortium name="Pathogen Informatics"/>
            <person name="Doyle S."/>
        </authorList>
    </citation>
    <scope>NUCLEOTIDE SEQUENCE [LARGE SCALE GENOMIC DNA]</scope>
    <source>
        <strain evidence="2 3">NCTC10254</strain>
    </source>
</reference>
<comment type="similarity">
    <text evidence="1">Belongs to the short-chain dehydrogenases/reductases (SDR) family.</text>
</comment>
<dbReference type="PRINTS" id="PR00081">
    <property type="entry name" value="GDHRDH"/>
</dbReference>
<dbReference type="EC" id="1.1.1.47" evidence="2"/>